<evidence type="ECO:0000256" key="3">
    <source>
        <dbReference type="ARBA" id="ARBA00022801"/>
    </source>
</evidence>
<dbReference type="RefSeq" id="WP_393991604.1">
    <property type="nucleotide sequence ID" value="NZ_JBAFVH010000003.1"/>
</dbReference>
<feature type="domain" description="Peptidase M20 dimerisation" evidence="4">
    <location>
        <begin position="209"/>
        <end position="367"/>
    </location>
</feature>
<dbReference type="Pfam" id="PF07687">
    <property type="entry name" value="M20_dimer"/>
    <property type="match status" value="1"/>
</dbReference>
<dbReference type="Proteomes" id="UP001604002">
    <property type="component" value="Unassembled WGS sequence"/>
</dbReference>
<dbReference type="Gene3D" id="3.40.630.10">
    <property type="entry name" value="Zn peptidases"/>
    <property type="match status" value="1"/>
</dbReference>
<dbReference type="Gene3D" id="3.30.70.360">
    <property type="match status" value="1"/>
</dbReference>
<evidence type="ECO:0000256" key="1">
    <source>
        <dbReference type="ARBA" id="ARBA00022670"/>
    </source>
</evidence>
<protein>
    <submittedName>
        <fullName evidence="5">M20/M25/M40 family metallo-hydrolase</fullName>
    </submittedName>
</protein>
<comment type="caution">
    <text evidence="5">The sequence shown here is derived from an EMBL/GenBank/DDBJ whole genome shotgun (WGS) entry which is preliminary data.</text>
</comment>
<dbReference type="EMBL" id="JBAFVH010000003">
    <property type="protein sequence ID" value="MFG1371624.1"/>
    <property type="molecule type" value="Genomic_DNA"/>
</dbReference>
<dbReference type="PANTHER" id="PTHR43270">
    <property type="entry name" value="BETA-ALA-HIS DIPEPTIDASE"/>
    <property type="match status" value="1"/>
</dbReference>
<reference evidence="5 6" key="1">
    <citation type="submission" date="2024-02" db="EMBL/GenBank/DDBJ databases">
        <title>Expansion and revision of Xanthobacter and proposal of Roseixanthobacter gen. nov.</title>
        <authorList>
            <person name="Soltysiak M.P.M."/>
            <person name="Jalihal A."/>
            <person name="Ory A."/>
            <person name="Chrisophersen C."/>
            <person name="Lee A.D."/>
            <person name="Boulton J."/>
            <person name="Springer M."/>
        </authorList>
    </citation>
    <scope>NUCLEOTIDE SEQUENCE [LARGE SCALE GENOMIC DNA]</scope>
    <source>
        <strain evidence="5 6">23A</strain>
    </source>
</reference>
<dbReference type="InterPro" id="IPR011650">
    <property type="entry name" value="Peptidase_M20_dimer"/>
</dbReference>
<keyword evidence="1" id="KW-0645">Protease</keyword>
<proteinExistence type="predicted"/>
<evidence type="ECO:0000313" key="5">
    <source>
        <dbReference type="EMBL" id="MFG1371624.1"/>
    </source>
</evidence>
<name>A0ABW6ZSC7_9HYPH</name>
<evidence type="ECO:0000256" key="2">
    <source>
        <dbReference type="ARBA" id="ARBA00022723"/>
    </source>
</evidence>
<gene>
    <name evidence="5" type="ORF">V5F32_05575</name>
</gene>
<keyword evidence="6" id="KW-1185">Reference proteome</keyword>
<dbReference type="NCBIfam" id="NF006579">
    <property type="entry name" value="PRK09104.1"/>
    <property type="match status" value="1"/>
</dbReference>
<evidence type="ECO:0000313" key="6">
    <source>
        <dbReference type="Proteomes" id="UP001604002"/>
    </source>
</evidence>
<keyword evidence="3" id="KW-0378">Hydrolase</keyword>
<dbReference type="InterPro" id="IPR051458">
    <property type="entry name" value="Cyt/Met_Dipeptidase"/>
</dbReference>
<keyword evidence="2" id="KW-0479">Metal-binding</keyword>
<dbReference type="PANTHER" id="PTHR43270:SF12">
    <property type="entry name" value="SUCCINYL-DIAMINOPIMELATE DESUCCINYLASE"/>
    <property type="match status" value="1"/>
</dbReference>
<organism evidence="5 6">
    <name type="scientific">Xanthobacter oligotrophicus</name>
    <dbReference type="NCBI Taxonomy" id="2607286"/>
    <lineage>
        <taxon>Bacteria</taxon>
        <taxon>Pseudomonadati</taxon>
        <taxon>Pseudomonadota</taxon>
        <taxon>Alphaproteobacteria</taxon>
        <taxon>Hyphomicrobiales</taxon>
        <taxon>Xanthobacteraceae</taxon>
        <taxon>Xanthobacter</taxon>
    </lineage>
</organism>
<evidence type="ECO:0000259" key="4">
    <source>
        <dbReference type="Pfam" id="PF07687"/>
    </source>
</evidence>
<dbReference type="SUPFAM" id="SSF53187">
    <property type="entry name" value="Zn-dependent exopeptidases"/>
    <property type="match status" value="1"/>
</dbReference>
<sequence length="468" mass="49460">MAGRTETPEAARLDATLKAVDDGLDAALARLFDFLKIASISTDPAHKAACAEAAEWAAGELRALGFAATVHPTPGHPVVVARTDTGAPRRVLFYGHYDVQPVDPLNLWETPPFEPRLGVTPDGRKTIVARGACDDKGQVLTFLEALRAFKLAGAGAPVDVTVLLEGEEECGSPNLPAFLAAHASELSADLALVCDTGMWDPRTPSITTALRGILHTELTIVGADRDLHSGLFGGAARNPIHVLASLVAEAHDASGRVTLPGFYDDVREMPAEVRQRWESLGLTAEAFLKPVGLGVAAGESDRLVIEQIQSRPTFEVNGIFGGYTGAGTKTIIPARATAKISFRLVADQDPAKIRAGFEAFVAARVPADCEAVFSWGEGARAFLVPPESPDLSRAAGALEAEWGIAPVTVGSGGSIPVVGQFKDVLGVDTLLIGFGLDDDRVHSPNEKYDLSSFHKGTRSWVRILDALA</sequence>
<dbReference type="Pfam" id="PF01546">
    <property type="entry name" value="Peptidase_M20"/>
    <property type="match status" value="1"/>
</dbReference>
<dbReference type="InterPro" id="IPR002933">
    <property type="entry name" value="Peptidase_M20"/>
</dbReference>
<accession>A0ABW6ZSC7</accession>